<evidence type="ECO:0000313" key="2">
    <source>
        <dbReference type="EMBL" id="CAF1251968.1"/>
    </source>
</evidence>
<dbReference type="OrthoDB" id="9997092at2759"/>
<name>A0A814ZYU7_ADIRI</name>
<protein>
    <submittedName>
        <fullName evidence="2">Uncharacterized protein</fullName>
    </submittedName>
</protein>
<sequence length="153" mass="17384">MARQLFNGNLFIPGYMLSRTLASKVVVQDLKILGVGAGKKPIPDIQKKLASLGYKNTRILGIYDTKESEQEFINTLKEKQWDVITLGAYVNGFDQAAHYREEGIPADRGVILHWFNRILNVVHELAPKTKIVLVKSPQDLHDAIERVMNEEKR</sequence>
<dbReference type="EMBL" id="CAJNOJ010000180">
    <property type="protein sequence ID" value="CAF1251968.1"/>
    <property type="molecule type" value="Genomic_DNA"/>
</dbReference>
<proteinExistence type="predicted"/>
<evidence type="ECO:0000313" key="1">
    <source>
        <dbReference type="EMBL" id="CAF1142727.1"/>
    </source>
</evidence>
<comment type="caution">
    <text evidence="2">The sequence shown here is derived from an EMBL/GenBank/DDBJ whole genome shotgun (WGS) entry which is preliminary data.</text>
</comment>
<dbReference type="Proteomes" id="UP000663828">
    <property type="component" value="Unassembled WGS sequence"/>
</dbReference>
<dbReference type="Proteomes" id="UP000663852">
    <property type="component" value="Unassembled WGS sequence"/>
</dbReference>
<evidence type="ECO:0000313" key="4">
    <source>
        <dbReference type="Proteomes" id="UP000663852"/>
    </source>
</evidence>
<dbReference type="AlphaFoldDB" id="A0A814ZYU7"/>
<dbReference type="EMBL" id="CAJNOR010001436">
    <property type="protein sequence ID" value="CAF1142727.1"/>
    <property type="molecule type" value="Genomic_DNA"/>
</dbReference>
<organism evidence="2 4">
    <name type="scientific">Adineta ricciae</name>
    <name type="common">Rotifer</name>
    <dbReference type="NCBI Taxonomy" id="249248"/>
    <lineage>
        <taxon>Eukaryota</taxon>
        <taxon>Metazoa</taxon>
        <taxon>Spiralia</taxon>
        <taxon>Gnathifera</taxon>
        <taxon>Rotifera</taxon>
        <taxon>Eurotatoria</taxon>
        <taxon>Bdelloidea</taxon>
        <taxon>Adinetida</taxon>
        <taxon>Adinetidae</taxon>
        <taxon>Adineta</taxon>
    </lineage>
</organism>
<evidence type="ECO:0000313" key="3">
    <source>
        <dbReference type="Proteomes" id="UP000663828"/>
    </source>
</evidence>
<gene>
    <name evidence="2" type="ORF">EDS130_LOCUS28027</name>
    <name evidence="1" type="ORF">XAT740_LOCUS20512</name>
</gene>
<accession>A0A814ZYU7</accession>
<keyword evidence="3" id="KW-1185">Reference proteome</keyword>
<reference evidence="2" key="1">
    <citation type="submission" date="2021-02" db="EMBL/GenBank/DDBJ databases">
        <authorList>
            <person name="Nowell W R."/>
        </authorList>
    </citation>
    <scope>NUCLEOTIDE SEQUENCE</scope>
</reference>